<dbReference type="AlphaFoldDB" id="A0A841IX81"/>
<dbReference type="RefSeq" id="WP_184077978.1">
    <property type="nucleotide sequence ID" value="NZ_JACIJP010000001.1"/>
</dbReference>
<evidence type="ECO:0000313" key="2">
    <source>
        <dbReference type="EMBL" id="MBB6123237.1"/>
    </source>
</evidence>
<gene>
    <name evidence="2" type="ORF">FHS92_000944</name>
</gene>
<reference evidence="2 3" key="1">
    <citation type="submission" date="2020-08" db="EMBL/GenBank/DDBJ databases">
        <title>Genomic Encyclopedia of Type Strains, Phase IV (KMG-IV): sequencing the most valuable type-strain genomes for metagenomic binning, comparative biology and taxonomic classification.</title>
        <authorList>
            <person name="Goeker M."/>
        </authorList>
    </citation>
    <scope>NUCLEOTIDE SEQUENCE [LARGE SCALE GENOMIC DNA]</scope>
    <source>
        <strain evidence="2 3">DSM 102255</strain>
    </source>
</reference>
<dbReference type="SUPFAM" id="SSF48452">
    <property type="entry name" value="TPR-like"/>
    <property type="match status" value="1"/>
</dbReference>
<comment type="caution">
    <text evidence="2">The sequence shown here is derived from an EMBL/GenBank/DDBJ whole genome shotgun (WGS) entry which is preliminary data.</text>
</comment>
<organism evidence="2 3">
    <name type="scientific">Sphingobium subterraneum</name>
    <dbReference type="NCBI Taxonomy" id="627688"/>
    <lineage>
        <taxon>Bacteria</taxon>
        <taxon>Pseudomonadati</taxon>
        <taxon>Pseudomonadota</taxon>
        <taxon>Alphaproteobacteria</taxon>
        <taxon>Sphingomonadales</taxon>
        <taxon>Sphingomonadaceae</taxon>
        <taxon>Sphingobium</taxon>
    </lineage>
</organism>
<dbReference type="InterPro" id="IPR011990">
    <property type="entry name" value="TPR-like_helical_dom_sf"/>
</dbReference>
<evidence type="ECO:0000256" key="1">
    <source>
        <dbReference type="SAM" id="SignalP"/>
    </source>
</evidence>
<accession>A0A841IX81</accession>
<evidence type="ECO:0000313" key="3">
    <source>
        <dbReference type="Proteomes" id="UP000552700"/>
    </source>
</evidence>
<dbReference type="EMBL" id="JACIJP010000001">
    <property type="protein sequence ID" value="MBB6123237.1"/>
    <property type="molecule type" value="Genomic_DNA"/>
</dbReference>
<dbReference type="Proteomes" id="UP000552700">
    <property type="component" value="Unassembled WGS sequence"/>
</dbReference>
<name>A0A841IX81_9SPHN</name>
<proteinExistence type="predicted"/>
<feature type="chain" id="PRO_5032411140" description="Tetratricopeptide repeat protein" evidence="1">
    <location>
        <begin position="34"/>
        <end position="419"/>
    </location>
</feature>
<keyword evidence="1" id="KW-0732">Signal</keyword>
<evidence type="ECO:0008006" key="4">
    <source>
        <dbReference type="Google" id="ProtNLM"/>
    </source>
</evidence>
<keyword evidence="3" id="KW-1185">Reference proteome</keyword>
<feature type="signal peptide" evidence="1">
    <location>
        <begin position="1"/>
        <end position="33"/>
    </location>
</feature>
<protein>
    <recommendedName>
        <fullName evidence="4">Tetratricopeptide repeat protein</fullName>
    </recommendedName>
</protein>
<sequence>MKRNRGINRRLPSAFIVTAALGLATLSSQGAHAKPKEAASSAASASAAFRTAAAAAHTSLAANDLAGARTAISGLAPASALETYLAASLRMDLAVRSNDTASQRKALADMLGSGAMPAGQEGYLRYLAGYAALQAGASDEGIDQLQRARALGQTDPHVSLLLVDAYLRRKRPDDAISLLQETIDKQRAAGQAVPVTWYDRGASLAFNRKNWPQLARFYAGRLTEKPTPGDWRTATSSYIFGAAPDKEAQLDLIRLQAATGALASERDVQNYATLAAGQGYSAEAKTVIEAGRSNGELSAVDPVTKPLLASLAPKAVKNLAALKTLPGRSALATGGQAAADSGDALLANAQYAEAVPFYRAALTKGGVDASRVNTRLGIALARSGDLQGAQAAFAQAKGPWADVAAYWNAWVVNQVPAKR</sequence>
<dbReference type="Gene3D" id="1.25.40.10">
    <property type="entry name" value="Tetratricopeptide repeat domain"/>
    <property type="match status" value="1"/>
</dbReference>